<organism evidence="1 2">
    <name type="scientific">Streptomyces bottropensis ATCC 25435</name>
    <dbReference type="NCBI Taxonomy" id="1054862"/>
    <lineage>
        <taxon>Bacteria</taxon>
        <taxon>Bacillati</taxon>
        <taxon>Actinomycetota</taxon>
        <taxon>Actinomycetes</taxon>
        <taxon>Kitasatosporales</taxon>
        <taxon>Streptomycetaceae</taxon>
        <taxon>Streptomyces</taxon>
    </lineage>
</organism>
<gene>
    <name evidence="1" type="ORF">SBD_2083</name>
</gene>
<dbReference type="AlphaFoldDB" id="M3DIB0"/>
<evidence type="ECO:0000313" key="1">
    <source>
        <dbReference type="EMBL" id="EMF56522.1"/>
    </source>
</evidence>
<protein>
    <submittedName>
        <fullName evidence="1">Uncharacterized protein</fullName>
    </submittedName>
</protein>
<dbReference type="EMBL" id="KB405062">
    <property type="protein sequence ID" value="EMF56522.1"/>
    <property type="molecule type" value="Genomic_DNA"/>
</dbReference>
<name>M3DIB0_9ACTN</name>
<dbReference type="Proteomes" id="UP000030760">
    <property type="component" value="Unassembled WGS sequence"/>
</dbReference>
<accession>M3DIB0</accession>
<evidence type="ECO:0000313" key="2">
    <source>
        <dbReference type="Proteomes" id="UP000030760"/>
    </source>
</evidence>
<sequence>MLSAALGLLYGPGVAQLSEGCSLLRIQTVAPGLLVTQKHPQPDRRTVRQLFDVRPSNDGSAFPLDVLGEGREAALEC</sequence>
<reference evidence="2" key="1">
    <citation type="journal article" date="2013" name="Genome Announc.">
        <title>Draft Genome Sequence of Streptomyces bottropensis ATCC 25435, a Bottromycin-Producing Actinomycete.</title>
        <authorList>
            <person name="Zhang H."/>
            <person name="Zhou W."/>
            <person name="Zhuang Y."/>
            <person name="Liang X."/>
            <person name="Liu T."/>
        </authorList>
    </citation>
    <scope>NUCLEOTIDE SEQUENCE [LARGE SCALE GENOMIC DNA]</scope>
    <source>
        <strain evidence="2">ATCC 25435</strain>
    </source>
</reference>
<proteinExistence type="predicted"/>